<evidence type="ECO:0000256" key="5">
    <source>
        <dbReference type="ARBA" id="ARBA00022777"/>
    </source>
</evidence>
<comment type="catalytic activity">
    <reaction evidence="10">
        <text>L-seryl-[protein] + ATP = O-phospho-L-seryl-[protein] + ADP + H(+)</text>
        <dbReference type="Rhea" id="RHEA:17989"/>
        <dbReference type="Rhea" id="RHEA-COMP:9863"/>
        <dbReference type="Rhea" id="RHEA-COMP:11604"/>
        <dbReference type="ChEBI" id="CHEBI:15378"/>
        <dbReference type="ChEBI" id="CHEBI:29999"/>
        <dbReference type="ChEBI" id="CHEBI:30616"/>
        <dbReference type="ChEBI" id="CHEBI:83421"/>
        <dbReference type="ChEBI" id="CHEBI:456216"/>
        <dbReference type="EC" id="2.7.11.1"/>
    </reaction>
    <physiologicalReaction direction="left-to-right" evidence="10">
        <dbReference type="Rhea" id="RHEA:17990"/>
    </physiologicalReaction>
</comment>
<dbReference type="PANTHER" id="PTHR11042:SF160">
    <property type="entry name" value="EUKARYOTIC TRANSLATION INITIATION FACTOR 2-ALPHA KINASE 1"/>
    <property type="match status" value="1"/>
</dbReference>
<dbReference type="GO" id="GO:0017148">
    <property type="term" value="P:negative regulation of translation"/>
    <property type="evidence" value="ECO:0007669"/>
    <property type="project" value="UniProtKB-KW"/>
</dbReference>
<dbReference type="InterPro" id="IPR008271">
    <property type="entry name" value="Ser/Thr_kinase_AS"/>
</dbReference>
<dbReference type="SMART" id="SM00220">
    <property type="entry name" value="S_TKc"/>
    <property type="match status" value="1"/>
</dbReference>
<keyword evidence="5" id="KW-0418">Kinase</keyword>
<comment type="catalytic activity">
    <reaction evidence="9">
        <text>L-threonyl-[protein] + ATP = O-phospho-L-threonyl-[protein] + ADP + H(+)</text>
        <dbReference type="Rhea" id="RHEA:46608"/>
        <dbReference type="Rhea" id="RHEA-COMP:11060"/>
        <dbReference type="Rhea" id="RHEA-COMP:11605"/>
        <dbReference type="ChEBI" id="CHEBI:15378"/>
        <dbReference type="ChEBI" id="CHEBI:30013"/>
        <dbReference type="ChEBI" id="CHEBI:30616"/>
        <dbReference type="ChEBI" id="CHEBI:61977"/>
        <dbReference type="ChEBI" id="CHEBI:456216"/>
        <dbReference type="EC" id="2.7.11.1"/>
    </reaction>
    <physiologicalReaction direction="left-to-right" evidence="9">
        <dbReference type="Rhea" id="RHEA:46609"/>
    </physiologicalReaction>
</comment>
<dbReference type="SUPFAM" id="SSF56112">
    <property type="entry name" value="Protein kinase-like (PK-like)"/>
    <property type="match status" value="1"/>
</dbReference>
<feature type="region of interest" description="Disordered" evidence="13">
    <location>
        <begin position="454"/>
        <end position="473"/>
    </location>
</feature>
<evidence type="ECO:0000256" key="11">
    <source>
        <dbReference type="PROSITE-ProRule" id="PRU10141"/>
    </source>
</evidence>
<feature type="compositionally biased region" description="Polar residues" evidence="13">
    <location>
        <begin position="462"/>
        <end position="473"/>
    </location>
</feature>
<keyword evidence="2" id="KW-0723">Serine/threonine-protein kinase</keyword>
<evidence type="ECO:0000256" key="9">
    <source>
        <dbReference type="ARBA" id="ARBA00048659"/>
    </source>
</evidence>
<feature type="region of interest" description="Disordered" evidence="13">
    <location>
        <begin position="277"/>
        <end position="363"/>
    </location>
</feature>
<evidence type="ECO:0000256" key="4">
    <source>
        <dbReference type="ARBA" id="ARBA00022741"/>
    </source>
</evidence>
<dbReference type="Gene3D" id="3.30.200.20">
    <property type="entry name" value="Phosphorylase Kinase, domain 1"/>
    <property type="match status" value="1"/>
</dbReference>
<proteinExistence type="inferred from homology"/>
<keyword evidence="12" id="KW-0175">Coiled coil</keyword>
<feature type="binding site" evidence="11">
    <location>
        <position position="197"/>
    </location>
    <ligand>
        <name>ATP</name>
        <dbReference type="ChEBI" id="CHEBI:30616"/>
    </ligand>
</feature>
<keyword evidence="6 11" id="KW-0067">ATP-binding</keyword>
<organism evidence="15">
    <name type="scientific">Hanusia phi</name>
    <dbReference type="NCBI Taxonomy" id="3032"/>
    <lineage>
        <taxon>Eukaryota</taxon>
        <taxon>Cryptophyceae</taxon>
        <taxon>Pyrenomonadales</taxon>
        <taxon>Geminigeraceae</taxon>
        <taxon>Hanusia</taxon>
    </lineage>
</organism>
<dbReference type="Pfam" id="PF00069">
    <property type="entry name" value="Pkinase"/>
    <property type="match status" value="2"/>
</dbReference>
<gene>
    <name evidence="15" type="ORF">HPHI1048_LOCUS3651</name>
</gene>
<dbReference type="EC" id="2.7.11.1" evidence="1"/>
<dbReference type="PROSITE" id="PS00108">
    <property type="entry name" value="PROTEIN_KINASE_ST"/>
    <property type="match status" value="1"/>
</dbReference>
<dbReference type="GO" id="GO:0005737">
    <property type="term" value="C:cytoplasm"/>
    <property type="evidence" value="ECO:0007669"/>
    <property type="project" value="TreeGrafter"/>
</dbReference>
<sequence>MGEYFFLFSACYSFSCKKVHFMSLYHSCDKCYDSCTFRATMFSLKTPSVPESPAGFPRRLRSPDHMKIETRARESSNLHVQGQNLSRCKNSDMKPLPHDKKICIEIPEPNMSFSSALQTVAESDEGCLNLSLVDRSQVAKHDIQLTLSSSGLWMGSRASQQRFRSEFKEVDFIGKGGFGKVYKVYHYLSDREYAIKKIEINDSNAEHVESVIREVRMLAKLDNHGNVVRYYNAWIEEDFSTRAKRPSVQLLSNDGCTLDEEDSVEFDSDLDSDLESSMTLRRTRSKSDPCSAEPSPKGLWRGDSFQSDFAEEPNDDDGWYDSWGPADALGTEEEAQQTSPVERKGSFALVPSRTRSVSKDPPPNPRCKWKYTLYLQMEFVMCKTLEEWLSCESRKEVNCHESFSIIRQVTCALEWIHSHGVVHRDLKPSNLFISNEGVIKLGDFGLAREISKCAGESGEPSPHSNSSNHTQGVGTQVYASPEQLKGRQCSDKSDIFSLGLLIVEVHHVFRTGMERVMTLSNARQSMFPESFDQDFRVMSAMARKCVSDNLDKRPSAAELMVSFCHTPVSRSHLLHQDLSVSSPKIRISIFPSPDSSPSTSPQQDVPLCDPFPADELQEIDLNGGASVAPDSLAPSCLHTKARRMLQGDLAAGMGSHNDKEHKNDVRASDHAAGRGPCACPRVMELEQLVEQLLHEKQVAQDRINELERLVQQQASLAASLLCVGNVLYTDDGSTCKIPIYRNRGR</sequence>
<evidence type="ECO:0000259" key="14">
    <source>
        <dbReference type="PROSITE" id="PS50011"/>
    </source>
</evidence>
<dbReference type="PANTHER" id="PTHR11042">
    <property type="entry name" value="EUKARYOTIC TRANSLATION INITIATION FACTOR 2-ALPHA KINASE EIF2-ALPHA KINASE -RELATED"/>
    <property type="match status" value="1"/>
</dbReference>
<dbReference type="GO" id="GO:0005634">
    <property type="term" value="C:nucleus"/>
    <property type="evidence" value="ECO:0007669"/>
    <property type="project" value="TreeGrafter"/>
</dbReference>
<dbReference type="InterPro" id="IPR050339">
    <property type="entry name" value="CC_SR_Kinase"/>
</dbReference>
<evidence type="ECO:0000313" key="15">
    <source>
        <dbReference type="EMBL" id="CAD8471537.1"/>
    </source>
</evidence>
<keyword evidence="3" id="KW-0808">Transferase</keyword>
<evidence type="ECO:0000256" key="1">
    <source>
        <dbReference type="ARBA" id="ARBA00012513"/>
    </source>
</evidence>
<evidence type="ECO:0000256" key="7">
    <source>
        <dbReference type="ARBA" id="ARBA00023193"/>
    </source>
</evidence>
<evidence type="ECO:0000256" key="2">
    <source>
        <dbReference type="ARBA" id="ARBA00022527"/>
    </source>
</evidence>
<reference evidence="15" key="1">
    <citation type="submission" date="2021-01" db="EMBL/GenBank/DDBJ databases">
        <authorList>
            <person name="Corre E."/>
            <person name="Pelletier E."/>
            <person name="Niang G."/>
            <person name="Scheremetjew M."/>
            <person name="Finn R."/>
            <person name="Kale V."/>
            <person name="Holt S."/>
            <person name="Cochrane G."/>
            <person name="Meng A."/>
            <person name="Brown T."/>
            <person name="Cohen L."/>
        </authorList>
    </citation>
    <scope>NUCLEOTIDE SEQUENCE</scope>
    <source>
        <strain evidence="15">CCMP325</strain>
    </source>
</reference>
<dbReference type="InterPro" id="IPR011009">
    <property type="entry name" value="Kinase-like_dom_sf"/>
</dbReference>
<evidence type="ECO:0000256" key="13">
    <source>
        <dbReference type="SAM" id="MobiDB-lite"/>
    </source>
</evidence>
<dbReference type="AlphaFoldDB" id="A0A7S0HB44"/>
<feature type="compositionally biased region" description="Acidic residues" evidence="13">
    <location>
        <begin position="309"/>
        <end position="319"/>
    </location>
</feature>
<evidence type="ECO:0000256" key="12">
    <source>
        <dbReference type="SAM" id="Coils"/>
    </source>
</evidence>
<comment type="similarity">
    <text evidence="8">Belongs to the protein kinase superfamily. Ser/Thr protein kinase family. GCN2 subfamily.</text>
</comment>
<dbReference type="InterPro" id="IPR017441">
    <property type="entry name" value="Protein_kinase_ATP_BS"/>
</dbReference>
<evidence type="ECO:0000256" key="3">
    <source>
        <dbReference type="ARBA" id="ARBA00022679"/>
    </source>
</evidence>
<dbReference type="PROSITE" id="PS50011">
    <property type="entry name" value="PROTEIN_KINASE_DOM"/>
    <property type="match status" value="1"/>
</dbReference>
<dbReference type="InterPro" id="IPR000719">
    <property type="entry name" value="Prot_kinase_dom"/>
</dbReference>
<name>A0A7S0HB44_9CRYP</name>
<accession>A0A7S0HB44</accession>
<evidence type="ECO:0000256" key="10">
    <source>
        <dbReference type="ARBA" id="ARBA00048977"/>
    </source>
</evidence>
<keyword evidence="7" id="KW-0652">Protein synthesis inhibitor</keyword>
<dbReference type="Gene3D" id="1.10.510.10">
    <property type="entry name" value="Transferase(Phosphotransferase) domain 1"/>
    <property type="match status" value="1"/>
</dbReference>
<protein>
    <recommendedName>
        <fullName evidence="1">non-specific serine/threonine protein kinase</fullName>
        <ecNumber evidence="1">2.7.11.1</ecNumber>
    </recommendedName>
</protein>
<feature type="coiled-coil region" evidence="12">
    <location>
        <begin position="682"/>
        <end position="716"/>
    </location>
</feature>
<evidence type="ECO:0000256" key="6">
    <source>
        <dbReference type="ARBA" id="ARBA00022840"/>
    </source>
</evidence>
<dbReference type="GO" id="GO:0004694">
    <property type="term" value="F:eukaryotic translation initiation factor 2alpha kinase activity"/>
    <property type="evidence" value="ECO:0007669"/>
    <property type="project" value="TreeGrafter"/>
</dbReference>
<dbReference type="PROSITE" id="PS00107">
    <property type="entry name" value="PROTEIN_KINASE_ATP"/>
    <property type="match status" value="1"/>
</dbReference>
<dbReference type="GO" id="GO:0005524">
    <property type="term" value="F:ATP binding"/>
    <property type="evidence" value="ECO:0007669"/>
    <property type="project" value="UniProtKB-UniRule"/>
</dbReference>
<dbReference type="CDD" id="cd13996">
    <property type="entry name" value="STKc_EIF2AK"/>
    <property type="match status" value="1"/>
</dbReference>
<keyword evidence="4 11" id="KW-0547">Nucleotide-binding</keyword>
<dbReference type="EMBL" id="HBEO01005151">
    <property type="protein sequence ID" value="CAD8471537.1"/>
    <property type="molecule type" value="Transcribed_RNA"/>
</dbReference>
<feature type="domain" description="Protein kinase" evidence="14">
    <location>
        <begin position="167"/>
        <end position="568"/>
    </location>
</feature>
<evidence type="ECO:0000256" key="8">
    <source>
        <dbReference type="ARBA" id="ARBA00037982"/>
    </source>
</evidence>